<dbReference type="EMBL" id="BJON01000002">
    <property type="protein sequence ID" value="GED66557.1"/>
    <property type="molecule type" value="Genomic_DNA"/>
</dbReference>
<dbReference type="PATRIC" id="fig|54915.3.peg.3197"/>
<proteinExistence type="predicted"/>
<evidence type="ECO:0000313" key="5">
    <source>
        <dbReference type="Proteomes" id="UP000319578"/>
    </source>
</evidence>
<reference evidence="3" key="2">
    <citation type="submission" date="2015-07" db="EMBL/GenBank/DDBJ databases">
        <title>MeaNS - Measles Nucleotide Surveillance Program.</title>
        <authorList>
            <person name="Tran T."/>
            <person name="Druce J."/>
        </authorList>
    </citation>
    <scope>NUCLEOTIDE SEQUENCE</scope>
    <source>
        <strain evidence="3">DSM 9887</strain>
    </source>
</reference>
<dbReference type="AlphaFoldDB" id="A0A0K9YR78"/>
<dbReference type="GO" id="GO:0008757">
    <property type="term" value="F:S-adenosylmethionine-dependent methyltransferase activity"/>
    <property type="evidence" value="ECO:0007669"/>
    <property type="project" value="InterPro"/>
</dbReference>
<comment type="caution">
    <text evidence="3">The sequence shown here is derived from an EMBL/GenBank/DDBJ whole genome shotgun (WGS) entry which is preliminary data.</text>
</comment>
<gene>
    <name evidence="3" type="ORF">ADS79_20395</name>
    <name evidence="2" type="ORF">BRE01_02590</name>
</gene>
<dbReference type="PANTHER" id="PTHR43591:SF110">
    <property type="entry name" value="RHODANESE DOMAIN-CONTAINING PROTEIN"/>
    <property type="match status" value="1"/>
</dbReference>
<name>A0A0K9YR78_9BACL</name>
<evidence type="ECO:0000313" key="3">
    <source>
        <dbReference type="EMBL" id="KNB71176.1"/>
    </source>
</evidence>
<organism evidence="3 4">
    <name type="scientific">Brevibacillus reuszeri</name>
    <dbReference type="NCBI Taxonomy" id="54915"/>
    <lineage>
        <taxon>Bacteria</taxon>
        <taxon>Bacillati</taxon>
        <taxon>Bacillota</taxon>
        <taxon>Bacilli</taxon>
        <taxon>Bacillales</taxon>
        <taxon>Paenibacillaceae</taxon>
        <taxon>Brevibacillus</taxon>
    </lineage>
</organism>
<evidence type="ECO:0000313" key="4">
    <source>
        <dbReference type="Proteomes" id="UP000036834"/>
    </source>
</evidence>
<keyword evidence="5" id="KW-1185">Reference proteome</keyword>
<dbReference type="InterPro" id="IPR029063">
    <property type="entry name" value="SAM-dependent_MTases_sf"/>
</dbReference>
<protein>
    <submittedName>
        <fullName evidence="2 3">Methyltransferase</fullName>
    </submittedName>
</protein>
<dbReference type="OrthoDB" id="9791837at2"/>
<evidence type="ECO:0000313" key="2">
    <source>
        <dbReference type="EMBL" id="GED66557.1"/>
    </source>
</evidence>
<reference evidence="2 5" key="3">
    <citation type="submission" date="2019-06" db="EMBL/GenBank/DDBJ databases">
        <title>Whole genome shotgun sequence of Brevibacillus reuszeri NBRC 15719.</title>
        <authorList>
            <person name="Hosoyama A."/>
            <person name="Uohara A."/>
            <person name="Ohji S."/>
            <person name="Ichikawa N."/>
        </authorList>
    </citation>
    <scope>NUCLEOTIDE SEQUENCE [LARGE SCALE GENOMIC DNA]</scope>
    <source>
        <strain evidence="2 5">NBRC 15719</strain>
    </source>
</reference>
<dbReference type="Proteomes" id="UP000319578">
    <property type="component" value="Unassembled WGS sequence"/>
</dbReference>
<dbReference type="PANTHER" id="PTHR43591">
    <property type="entry name" value="METHYLTRANSFERASE"/>
    <property type="match status" value="1"/>
</dbReference>
<dbReference type="Pfam" id="PF08241">
    <property type="entry name" value="Methyltransf_11"/>
    <property type="match status" value="1"/>
</dbReference>
<dbReference type="Gene3D" id="3.40.50.150">
    <property type="entry name" value="Vaccinia Virus protein VP39"/>
    <property type="match status" value="1"/>
</dbReference>
<dbReference type="STRING" id="54915.ADS79_20395"/>
<dbReference type="GO" id="GO:0032259">
    <property type="term" value="P:methylation"/>
    <property type="evidence" value="ECO:0007669"/>
    <property type="project" value="UniProtKB-KW"/>
</dbReference>
<keyword evidence="3" id="KW-0808">Transferase</keyword>
<accession>A0A0K9YR78</accession>
<keyword evidence="3" id="KW-0489">Methyltransferase</keyword>
<dbReference type="SUPFAM" id="SSF53335">
    <property type="entry name" value="S-adenosyl-L-methionine-dependent methyltransferases"/>
    <property type="match status" value="1"/>
</dbReference>
<evidence type="ECO:0000259" key="1">
    <source>
        <dbReference type="Pfam" id="PF08241"/>
    </source>
</evidence>
<dbReference type="Proteomes" id="UP000036834">
    <property type="component" value="Unassembled WGS sequence"/>
</dbReference>
<dbReference type="CDD" id="cd02440">
    <property type="entry name" value="AdoMet_MTases"/>
    <property type="match status" value="1"/>
</dbReference>
<feature type="domain" description="Methyltransferase type 11" evidence="1">
    <location>
        <begin position="39"/>
        <end position="134"/>
    </location>
</feature>
<dbReference type="EMBL" id="LGIQ01000009">
    <property type="protein sequence ID" value="KNB71176.1"/>
    <property type="molecule type" value="Genomic_DNA"/>
</dbReference>
<reference evidence="4" key="1">
    <citation type="submission" date="2015-07" db="EMBL/GenBank/DDBJ databases">
        <title>Genome sequencing project for genomic taxonomy and phylogenomics of Bacillus-like bacteria.</title>
        <authorList>
            <person name="Liu B."/>
            <person name="Wang J."/>
            <person name="Zhu Y."/>
            <person name="Liu G."/>
            <person name="Chen Q."/>
            <person name="Chen Z."/>
            <person name="Lan J."/>
            <person name="Che J."/>
            <person name="Ge C."/>
            <person name="Shi H."/>
            <person name="Pan Z."/>
            <person name="Liu X."/>
        </authorList>
    </citation>
    <scope>NUCLEOTIDE SEQUENCE [LARGE SCALE GENOMIC DNA]</scope>
    <source>
        <strain evidence="4">DSM 9887</strain>
    </source>
</reference>
<sequence length="262" mass="29394">MGIDFHARENQHAYTGRAVNASWFQEIQSLVNPSGKRIVDIGCGGGIYSQAWSAMGASSVIGVDFSQVMLEAAKEQCKGDPVISFVQGDALATGLEEGKADIVFARALIHHLQDLEAFFAEVSRLLTPGGICLIQDRTVEDVLMPASPAHLRGYIFEKFPRLIQSEQGRRPADHQVKAAMQQSGLEGKETIKLWEVRREYQDWSELEADLLARKGRSILHELQDSQLQELTMYMKEKLQGHEPIREKDCWSIWRGEKVGTNK</sequence>
<dbReference type="InterPro" id="IPR013216">
    <property type="entry name" value="Methyltransf_11"/>
</dbReference>
<dbReference type="RefSeq" id="WP_049740210.1">
    <property type="nucleotide sequence ID" value="NZ_BJON01000002.1"/>
</dbReference>